<feature type="transmembrane region" description="Helical" evidence="9">
    <location>
        <begin position="176"/>
        <end position="196"/>
    </location>
</feature>
<comment type="caution">
    <text evidence="10">The sequence shown here is derived from an EMBL/GenBank/DDBJ whole genome shotgun (WGS) entry which is preliminary data.</text>
</comment>
<evidence type="ECO:0000256" key="1">
    <source>
        <dbReference type="ARBA" id="ARBA00004141"/>
    </source>
</evidence>
<feature type="transmembrane region" description="Helical" evidence="9">
    <location>
        <begin position="404"/>
        <end position="426"/>
    </location>
</feature>
<gene>
    <name evidence="10" type="primary">mptA</name>
    <name evidence="10" type="ORF">NCTC10254_01005</name>
</gene>
<dbReference type="EMBL" id="UARK01000002">
    <property type="protein sequence ID" value="SPW27729.1"/>
    <property type="molecule type" value="Genomic_DNA"/>
</dbReference>
<dbReference type="NCBIfam" id="NF038066">
    <property type="entry name" value="MptB"/>
    <property type="match status" value="1"/>
</dbReference>
<dbReference type="GO" id="GO:0016757">
    <property type="term" value="F:glycosyltransferase activity"/>
    <property type="evidence" value="ECO:0007669"/>
    <property type="project" value="UniProtKB-KW"/>
</dbReference>
<dbReference type="RefSeq" id="WP_005526620.1">
    <property type="nucleotide sequence ID" value="NZ_CP050134.2"/>
</dbReference>
<evidence type="ECO:0000256" key="6">
    <source>
        <dbReference type="ARBA" id="ARBA00023136"/>
    </source>
</evidence>
<dbReference type="NCBIfam" id="TIGR03459">
    <property type="entry name" value="crt_membr"/>
    <property type="match status" value="1"/>
</dbReference>
<keyword evidence="6 9" id="KW-0472">Membrane</keyword>
<sequence>MIALVSTLTSPMVRKLGLVASLLILLGSFGGGSLQKRNSLLSAANLDFLSFGHGAAFSNVTLWLGTVLFVVAWVLMGKLVIDKVVDADYVRRTLCMWLVPLAGAAPIMSRDVYSYLMQGTLLRDGLNAYTQGPASNPNQILFEVSHDWRNTTTPYGPLHLWLGEAVTTVFGDNVTAGVYAFKALAVVGFVAIMWFVPKIAQRLGADPAFALWLGVANPVMVFHLVGGMHNEAMMVGLVTVGLYLVVRQATYPAVLGGFFAGVALIAVAMALKASAALCLPFVVWLVVNRAGESVGARVRAFLLAGVGGAVETVAILAVITWASGTTWEWIAALAGNTKVVNPLSFPSLVSGVIGEAGRIGNPQFPFNDVMVVARAVSLVIMAVGFVACWWFLRRKPITGAMWAYLIVFSFNAVTLPWYYASVLPLVGVVNCSRRINQFFIIGSIAVALAFTGSGNHQLYNPMWMGILAVSGWVASRWLFAETTLVAYRRPGLEGHRLGAAHHLPGQVPV</sequence>
<dbReference type="GeneID" id="84574286"/>
<name>A0A6H9XR45_9CORY</name>
<feature type="transmembrane region" description="Helical" evidence="9">
    <location>
        <begin position="232"/>
        <end position="250"/>
    </location>
</feature>
<dbReference type="GO" id="GO:0016020">
    <property type="term" value="C:membrane"/>
    <property type="evidence" value="ECO:0007669"/>
    <property type="project" value="UniProtKB-SubCell"/>
</dbReference>
<proteinExistence type="inferred from homology"/>
<feature type="transmembrane region" description="Helical" evidence="9">
    <location>
        <begin position="208"/>
        <end position="226"/>
    </location>
</feature>
<evidence type="ECO:0000313" key="11">
    <source>
        <dbReference type="Proteomes" id="UP000249886"/>
    </source>
</evidence>
<reference evidence="10 11" key="1">
    <citation type="submission" date="2018-06" db="EMBL/GenBank/DDBJ databases">
        <authorList>
            <consortium name="Pathogen Informatics"/>
            <person name="Doyle S."/>
        </authorList>
    </citation>
    <scope>NUCLEOTIDE SEQUENCE [LARGE SCALE GENOMIC DNA]</scope>
    <source>
        <strain evidence="10 11">NCTC10254</strain>
    </source>
</reference>
<evidence type="ECO:0000256" key="9">
    <source>
        <dbReference type="SAM" id="Phobius"/>
    </source>
</evidence>
<evidence type="ECO:0000256" key="2">
    <source>
        <dbReference type="ARBA" id="ARBA00022676"/>
    </source>
</evidence>
<evidence type="ECO:0000256" key="7">
    <source>
        <dbReference type="ARBA" id="ARBA00043987"/>
    </source>
</evidence>
<keyword evidence="3 10" id="KW-0808">Transferase</keyword>
<keyword evidence="2" id="KW-0328">Glycosyltransferase</keyword>
<organism evidence="10 11">
    <name type="scientific">Corynebacterium matruchotii</name>
    <dbReference type="NCBI Taxonomy" id="43768"/>
    <lineage>
        <taxon>Bacteria</taxon>
        <taxon>Bacillati</taxon>
        <taxon>Actinomycetota</taxon>
        <taxon>Actinomycetes</taxon>
        <taxon>Mycobacteriales</taxon>
        <taxon>Corynebacteriaceae</taxon>
        <taxon>Corynebacterium</taxon>
    </lineage>
</organism>
<dbReference type="AlphaFoldDB" id="A0A6H9XR45"/>
<evidence type="ECO:0000256" key="3">
    <source>
        <dbReference type="ARBA" id="ARBA00022679"/>
    </source>
</evidence>
<dbReference type="InterPro" id="IPR049829">
    <property type="entry name" value="MptA/B-like"/>
</dbReference>
<comment type="similarity">
    <text evidence="7">Belongs to the MptA/B family.</text>
</comment>
<comment type="subcellular location">
    <subcellularLocation>
        <location evidence="1">Membrane</location>
        <topology evidence="1">Multi-pass membrane protein</topology>
    </subcellularLocation>
</comment>
<evidence type="ECO:0000256" key="8">
    <source>
        <dbReference type="NCBIfam" id="TIGR03459"/>
    </source>
</evidence>
<feature type="transmembrane region" description="Helical" evidence="9">
    <location>
        <begin position="299"/>
        <end position="322"/>
    </location>
</feature>
<evidence type="ECO:0000256" key="5">
    <source>
        <dbReference type="ARBA" id="ARBA00022989"/>
    </source>
</evidence>
<evidence type="ECO:0000256" key="4">
    <source>
        <dbReference type="ARBA" id="ARBA00022692"/>
    </source>
</evidence>
<protein>
    <recommendedName>
        <fullName evidence="8">Alpha-(1-&gt;6)-mannopyranosyltransferase A</fullName>
    </recommendedName>
</protein>
<dbReference type="Pfam" id="PF26314">
    <property type="entry name" value="MptA_B_family"/>
    <property type="match status" value="1"/>
</dbReference>
<keyword evidence="5 9" id="KW-1133">Transmembrane helix</keyword>
<feature type="transmembrane region" description="Helical" evidence="9">
    <location>
        <begin position="438"/>
        <end position="456"/>
    </location>
</feature>
<feature type="transmembrane region" description="Helical" evidence="9">
    <location>
        <begin position="262"/>
        <end position="287"/>
    </location>
</feature>
<keyword evidence="4 9" id="KW-0812">Transmembrane</keyword>
<feature type="transmembrane region" description="Helical" evidence="9">
    <location>
        <begin position="371"/>
        <end position="392"/>
    </location>
</feature>
<evidence type="ECO:0000313" key="10">
    <source>
        <dbReference type="EMBL" id="SPW27729.1"/>
    </source>
</evidence>
<accession>A0A6H9XR45</accession>
<dbReference type="Proteomes" id="UP000249886">
    <property type="component" value="Unassembled WGS sequence"/>
</dbReference>
<feature type="transmembrane region" description="Helical" evidence="9">
    <location>
        <begin position="54"/>
        <end position="77"/>
    </location>
</feature>
<dbReference type="InterPro" id="IPR017822">
    <property type="entry name" value="MptA-like"/>
</dbReference>